<name>A0A2U0TAG4_9PAST</name>
<reference evidence="1 2" key="1">
    <citation type="submission" date="2018-05" db="EMBL/GenBank/DDBJ databases">
        <title>Genomic Encyclopedia of Type Strains, Phase IV (KMG-IV): sequencing the most valuable type-strain genomes for metagenomic binning, comparative biology and taxonomic classification.</title>
        <authorList>
            <person name="Goeker M."/>
        </authorList>
    </citation>
    <scope>NUCLEOTIDE SEQUENCE [LARGE SCALE GENOMIC DNA]</scope>
    <source>
        <strain evidence="1 2">DSM 22999</strain>
    </source>
</reference>
<dbReference type="Proteomes" id="UP000245909">
    <property type="component" value="Unassembled WGS sequence"/>
</dbReference>
<dbReference type="EMBL" id="QENU01000003">
    <property type="protein sequence ID" value="PVX40579.1"/>
    <property type="molecule type" value="Genomic_DNA"/>
</dbReference>
<dbReference type="RefSeq" id="WP_116631444.1">
    <property type="nucleotide sequence ID" value="NZ_QENU01000003.1"/>
</dbReference>
<organism evidence="1 2">
    <name type="scientific">Alitibacter langaaensis DSM 22999</name>
    <dbReference type="NCBI Taxonomy" id="1122935"/>
    <lineage>
        <taxon>Bacteria</taxon>
        <taxon>Pseudomonadati</taxon>
        <taxon>Pseudomonadota</taxon>
        <taxon>Gammaproteobacteria</taxon>
        <taxon>Pasteurellales</taxon>
        <taxon>Pasteurellaceae</taxon>
        <taxon>Alitibacter</taxon>
    </lineage>
</organism>
<evidence type="ECO:0000313" key="2">
    <source>
        <dbReference type="Proteomes" id="UP000245909"/>
    </source>
</evidence>
<sequence length="61" mass="7199">MIYEELEDGELIIIDRKKIDMAYVEKRGQNLNEFENWLFSGAINPVAVQDALNRFYAEMPF</sequence>
<dbReference type="AlphaFoldDB" id="A0A2U0TAG4"/>
<evidence type="ECO:0000313" key="1">
    <source>
        <dbReference type="EMBL" id="PVX40579.1"/>
    </source>
</evidence>
<comment type="caution">
    <text evidence="1">The sequence shown here is derived from an EMBL/GenBank/DDBJ whole genome shotgun (WGS) entry which is preliminary data.</text>
</comment>
<gene>
    <name evidence="1" type="ORF">C8D76_103152</name>
</gene>
<proteinExistence type="predicted"/>
<keyword evidence="2" id="KW-1185">Reference proteome</keyword>
<protein>
    <submittedName>
        <fullName evidence="1">Uncharacterized protein</fullName>
    </submittedName>
</protein>
<dbReference type="OrthoDB" id="9919361at2"/>
<accession>A0A2U0TAG4</accession>